<reference evidence="10 11" key="1">
    <citation type="submission" date="2016-10" db="EMBL/GenBank/DDBJ databases">
        <authorList>
            <person name="de Groot N.N."/>
        </authorList>
    </citation>
    <scope>NUCLEOTIDE SEQUENCE [LARGE SCALE GENOMIC DNA]</scope>
    <source>
        <strain evidence="10 11">CGMCC 1.6133</strain>
    </source>
</reference>
<keyword evidence="7 9" id="KW-1133">Transmembrane helix</keyword>
<dbReference type="GO" id="GO:0015420">
    <property type="term" value="F:ABC-type vitamin B12 transporter activity"/>
    <property type="evidence" value="ECO:0007669"/>
    <property type="project" value="UniProtKB-UniRule"/>
</dbReference>
<evidence type="ECO:0000313" key="10">
    <source>
        <dbReference type="EMBL" id="SDJ94589.1"/>
    </source>
</evidence>
<dbReference type="UniPathway" id="UPA00148"/>
<keyword evidence="4 9" id="KW-1003">Cell membrane</keyword>
<dbReference type="Pfam" id="PF03186">
    <property type="entry name" value="CobD_Cbib"/>
    <property type="match status" value="1"/>
</dbReference>
<keyword evidence="6 9" id="KW-0812">Transmembrane</keyword>
<dbReference type="GO" id="GO:0009236">
    <property type="term" value="P:cobalamin biosynthetic process"/>
    <property type="evidence" value="ECO:0007669"/>
    <property type="project" value="UniProtKB-UniRule"/>
</dbReference>
<comment type="function">
    <text evidence="9">Converts cobyric acid to cobinamide by the addition of aminopropanol on the F carboxylic group.</text>
</comment>
<comment type="caution">
    <text evidence="9">Lacks conserved residue(s) required for the propagation of feature annotation.</text>
</comment>
<accession>A0A1G8XVH0</accession>
<comment type="subcellular location">
    <subcellularLocation>
        <location evidence="1 9">Cell membrane</location>
        <topology evidence="1 9">Multi-pass membrane protein</topology>
    </subcellularLocation>
</comment>
<gene>
    <name evidence="9" type="primary">cobD</name>
    <name evidence="10" type="ORF">SAMN04487954_109165</name>
</gene>
<dbReference type="PANTHER" id="PTHR34308:SF1">
    <property type="entry name" value="COBALAMIN BIOSYNTHESIS PROTEIN CBIB"/>
    <property type="match status" value="1"/>
</dbReference>
<evidence type="ECO:0000256" key="3">
    <source>
        <dbReference type="ARBA" id="ARBA00006263"/>
    </source>
</evidence>
<evidence type="ECO:0000256" key="6">
    <source>
        <dbReference type="ARBA" id="ARBA00022692"/>
    </source>
</evidence>
<dbReference type="GO" id="GO:0048472">
    <property type="term" value="F:threonine-phosphate decarboxylase activity"/>
    <property type="evidence" value="ECO:0007669"/>
    <property type="project" value="InterPro"/>
</dbReference>
<dbReference type="AlphaFoldDB" id="A0A1G8XVH0"/>
<dbReference type="PANTHER" id="PTHR34308">
    <property type="entry name" value="COBALAMIN BIOSYNTHESIS PROTEIN CBIB"/>
    <property type="match status" value="1"/>
</dbReference>
<sequence>MTQEPLTLALLGWVAAAVVIDLLLGDPRCLPHPVVGIGRAVKVLERAWNQGSARARRWRGAAMTMTVVAGTLMLTWGALVLLARVHPWLALAAELWLLAAALSIKGLADAGRAVASPLSRGDLPAARRALSMIVGRDTERLDEAEIARGAVETVAENCVDGITAPLFWALLGGAPLALAYKAVNTLDSMVGYRNVRYADFGYAAAKLDDLANWLPARLTALALWLAAWAMPGAHRTGALAATWRQAPSHPSPNAGWPEAMVAQLLGVQLRGTNHYAGVASHRAVLGVPPSEGGEPLAVGHIERAICHMHGGWLAFALLMALAVLIREGLT</sequence>
<keyword evidence="5 9" id="KW-0169">Cobalamin biosynthesis</keyword>
<evidence type="ECO:0000256" key="9">
    <source>
        <dbReference type="HAMAP-Rule" id="MF_00024"/>
    </source>
</evidence>
<name>A0A1G8XVH0_9GAMM</name>
<comment type="pathway">
    <text evidence="2 9">Cofactor biosynthesis; adenosylcobalamin biosynthesis.</text>
</comment>
<dbReference type="InterPro" id="IPR004485">
    <property type="entry name" value="Cobalamin_biosynth_CobD/CbiB"/>
</dbReference>
<keyword evidence="11" id="KW-1185">Reference proteome</keyword>
<dbReference type="EMBL" id="FNES01000009">
    <property type="protein sequence ID" value="SDJ94589.1"/>
    <property type="molecule type" value="Genomic_DNA"/>
</dbReference>
<evidence type="ECO:0000256" key="1">
    <source>
        <dbReference type="ARBA" id="ARBA00004651"/>
    </source>
</evidence>
<proteinExistence type="inferred from homology"/>
<protein>
    <recommendedName>
        <fullName evidence="9">Cobalamin biosynthesis protein CobD</fullName>
    </recommendedName>
</protein>
<evidence type="ECO:0000256" key="2">
    <source>
        <dbReference type="ARBA" id="ARBA00004953"/>
    </source>
</evidence>
<feature type="transmembrane region" description="Helical" evidence="9">
    <location>
        <begin position="310"/>
        <end position="329"/>
    </location>
</feature>
<evidence type="ECO:0000256" key="4">
    <source>
        <dbReference type="ARBA" id="ARBA00022475"/>
    </source>
</evidence>
<organism evidence="10 11">
    <name type="scientific">Billgrantia gudaonensis</name>
    <dbReference type="NCBI Taxonomy" id="376427"/>
    <lineage>
        <taxon>Bacteria</taxon>
        <taxon>Pseudomonadati</taxon>
        <taxon>Pseudomonadota</taxon>
        <taxon>Gammaproteobacteria</taxon>
        <taxon>Oceanospirillales</taxon>
        <taxon>Halomonadaceae</taxon>
        <taxon>Billgrantia</taxon>
    </lineage>
</organism>
<evidence type="ECO:0000256" key="5">
    <source>
        <dbReference type="ARBA" id="ARBA00022573"/>
    </source>
</evidence>
<keyword evidence="8 9" id="KW-0472">Membrane</keyword>
<dbReference type="RefSeq" id="WP_089686561.1">
    <property type="nucleotide sequence ID" value="NZ_FNES01000009.1"/>
</dbReference>
<feature type="transmembrane region" description="Helical" evidence="9">
    <location>
        <begin position="61"/>
        <end position="82"/>
    </location>
</feature>
<dbReference type="OrthoDB" id="9811967at2"/>
<dbReference type="HAMAP" id="MF_00024">
    <property type="entry name" value="CobD_CbiB"/>
    <property type="match status" value="1"/>
</dbReference>
<dbReference type="Proteomes" id="UP000198525">
    <property type="component" value="Unassembled WGS sequence"/>
</dbReference>
<dbReference type="STRING" id="376427.SAMN04487954_109165"/>
<dbReference type="NCBIfam" id="TIGR00380">
    <property type="entry name" value="cobal_cbiB"/>
    <property type="match status" value="1"/>
</dbReference>
<evidence type="ECO:0000313" key="11">
    <source>
        <dbReference type="Proteomes" id="UP000198525"/>
    </source>
</evidence>
<evidence type="ECO:0000256" key="7">
    <source>
        <dbReference type="ARBA" id="ARBA00022989"/>
    </source>
</evidence>
<comment type="similarity">
    <text evidence="3 9">Belongs to the CobD/CbiB family.</text>
</comment>
<evidence type="ECO:0000256" key="8">
    <source>
        <dbReference type="ARBA" id="ARBA00023136"/>
    </source>
</evidence>
<dbReference type="GO" id="GO:0005886">
    <property type="term" value="C:plasma membrane"/>
    <property type="evidence" value="ECO:0007669"/>
    <property type="project" value="UniProtKB-SubCell"/>
</dbReference>
<feature type="transmembrane region" description="Helical" evidence="9">
    <location>
        <begin position="6"/>
        <end position="24"/>
    </location>
</feature>